<organism evidence="1">
    <name type="scientific">marine sediment metagenome</name>
    <dbReference type="NCBI Taxonomy" id="412755"/>
    <lineage>
        <taxon>unclassified sequences</taxon>
        <taxon>metagenomes</taxon>
        <taxon>ecological metagenomes</taxon>
    </lineage>
</organism>
<dbReference type="EMBL" id="LAZR01000349">
    <property type="protein sequence ID" value="KKN73170.1"/>
    <property type="molecule type" value="Genomic_DNA"/>
</dbReference>
<gene>
    <name evidence="1" type="ORF">LCGC14_0403430</name>
</gene>
<protein>
    <submittedName>
        <fullName evidence="1">Uncharacterized protein</fullName>
    </submittedName>
</protein>
<accession>A0A0F9SW84</accession>
<reference evidence="1" key="1">
    <citation type="journal article" date="2015" name="Nature">
        <title>Complex archaea that bridge the gap between prokaryotes and eukaryotes.</title>
        <authorList>
            <person name="Spang A."/>
            <person name="Saw J.H."/>
            <person name="Jorgensen S.L."/>
            <person name="Zaremba-Niedzwiedzka K."/>
            <person name="Martijn J."/>
            <person name="Lind A.E."/>
            <person name="van Eijk R."/>
            <person name="Schleper C."/>
            <person name="Guy L."/>
            <person name="Ettema T.J."/>
        </authorList>
    </citation>
    <scope>NUCLEOTIDE SEQUENCE</scope>
</reference>
<sequence length="86" mass="9360">MKGPEALKSKTIRGLLTAAVIVILSLLGVGEEQIGKTYDTINDHQGKTTERAKDVGMLGAILYSVYGRSVAKGPLKWKKEDDNEKD</sequence>
<comment type="caution">
    <text evidence="1">The sequence shown here is derived from an EMBL/GenBank/DDBJ whole genome shotgun (WGS) entry which is preliminary data.</text>
</comment>
<name>A0A0F9SW84_9ZZZZ</name>
<proteinExistence type="predicted"/>
<dbReference type="AlphaFoldDB" id="A0A0F9SW84"/>
<evidence type="ECO:0000313" key="1">
    <source>
        <dbReference type="EMBL" id="KKN73170.1"/>
    </source>
</evidence>